<dbReference type="SUPFAM" id="SSF144232">
    <property type="entry name" value="HIT/MYND zinc finger-like"/>
    <property type="match status" value="1"/>
</dbReference>
<evidence type="ECO:0000256" key="4">
    <source>
        <dbReference type="PROSITE-ProRule" id="PRU00134"/>
    </source>
</evidence>
<dbReference type="GO" id="GO:0008270">
    <property type="term" value="F:zinc ion binding"/>
    <property type="evidence" value="ECO:0007669"/>
    <property type="project" value="UniProtKB-KW"/>
</dbReference>
<evidence type="ECO:0000256" key="3">
    <source>
        <dbReference type="ARBA" id="ARBA00022833"/>
    </source>
</evidence>
<dbReference type="InterPro" id="IPR046341">
    <property type="entry name" value="SET_dom_sf"/>
</dbReference>
<dbReference type="PROSITE" id="PS50280">
    <property type="entry name" value="SET"/>
    <property type="match status" value="1"/>
</dbReference>
<keyword evidence="1" id="KW-0479">Metal-binding</keyword>
<sequence length="623" mass="68897">MPGEAHKDVPSAVPLQIVVGAPPLSGVVNGVANASSNAAAASSPDPPQGVSTTCECGKAASVVCGGCWSTGYCSRAHQIDGWPKHKDSCKCYKIASSPEIGRYMVAARDVQAGELILQDMALLLGPKMITEPLCLGCYKPTAEGDYLCTICGFPMCSKDCQDVSDHEPECKAIVSSGTKVKVSIFGEINSMYECIMPLRILATKQSCPSVWNKLMTLESHSDKREGTEQYAVTQLTVVDILHRRLKLEPTYSTELIQKVIGIIDTNAFEIRLPESCIQGVYQKGSLLEHNCIPNSHRTFDENLSLVVRAAVNIKRGEHITSCYTDPLSTTINRVEGLRISKYFTCQCSRCLDPTELNTFVSALKCSPCSKKILEEEAEALAKAKGPKSPRGVQRRANPFAPKFAAALLGGNSSQQEDDKPGPWVVPTDPISQNSTWKCLRCGTCQNDEYPNNITEILVEEAEELDQDSNMTIEIYEAFLDKWDHIFHPNHAVFMNIKYALLHLYGTEEGHQMDDLNLAQLTRKEELCRQVLKVADVISPGISRLRGSVQYELYQALYYKARYLFLNGAATSDYSRKTAMDASTALKECIRILCYEPEVQPEGQLGIQAKEEMQTLQQWIKDHV</sequence>
<dbReference type="CDD" id="cd20071">
    <property type="entry name" value="SET_SMYD"/>
    <property type="match status" value="1"/>
</dbReference>
<dbReference type="Proteomes" id="UP001497623">
    <property type="component" value="Unassembled WGS sequence"/>
</dbReference>
<keyword evidence="8" id="KW-1185">Reference proteome</keyword>
<organism evidence="7 8">
    <name type="scientific">Meganyctiphanes norvegica</name>
    <name type="common">Northern krill</name>
    <name type="synonym">Thysanopoda norvegica</name>
    <dbReference type="NCBI Taxonomy" id="48144"/>
    <lineage>
        <taxon>Eukaryota</taxon>
        <taxon>Metazoa</taxon>
        <taxon>Ecdysozoa</taxon>
        <taxon>Arthropoda</taxon>
        <taxon>Crustacea</taxon>
        <taxon>Multicrustacea</taxon>
        <taxon>Malacostraca</taxon>
        <taxon>Eumalacostraca</taxon>
        <taxon>Eucarida</taxon>
        <taxon>Euphausiacea</taxon>
        <taxon>Euphausiidae</taxon>
        <taxon>Meganyctiphanes</taxon>
    </lineage>
</organism>
<dbReference type="Gene3D" id="2.170.270.10">
    <property type="entry name" value="SET domain"/>
    <property type="match status" value="1"/>
</dbReference>
<evidence type="ECO:0008006" key="9">
    <source>
        <dbReference type="Google" id="ProtNLM"/>
    </source>
</evidence>
<evidence type="ECO:0000259" key="5">
    <source>
        <dbReference type="PROSITE" id="PS50280"/>
    </source>
</evidence>
<feature type="domain" description="SET" evidence="5">
    <location>
        <begin position="90"/>
        <end position="324"/>
    </location>
</feature>
<comment type="caution">
    <text evidence="7">The sequence shown here is derived from an EMBL/GenBank/DDBJ whole genome shotgun (WGS) entry which is preliminary data.</text>
</comment>
<dbReference type="Gene3D" id="6.10.140.2220">
    <property type="match status" value="2"/>
</dbReference>
<keyword evidence="3" id="KW-0862">Zinc</keyword>
<dbReference type="InterPro" id="IPR053010">
    <property type="entry name" value="SET_SmydA-8"/>
</dbReference>
<dbReference type="PANTHER" id="PTHR46455">
    <property type="entry name" value="SET AND MYND DOMAIN CONTAINING, ARTHROPOD-SPECIFIC, MEMBER 4, ISOFORM A"/>
    <property type="match status" value="1"/>
</dbReference>
<evidence type="ECO:0000313" key="8">
    <source>
        <dbReference type="Proteomes" id="UP001497623"/>
    </source>
</evidence>
<evidence type="ECO:0000313" key="7">
    <source>
        <dbReference type="EMBL" id="CAL4066087.1"/>
    </source>
</evidence>
<dbReference type="EMBL" id="CAXKWB010002051">
    <property type="protein sequence ID" value="CAL4066087.1"/>
    <property type="molecule type" value="Genomic_DNA"/>
</dbReference>
<dbReference type="AlphaFoldDB" id="A0AAV2PVX7"/>
<dbReference type="GO" id="GO:0008170">
    <property type="term" value="F:N-methyltransferase activity"/>
    <property type="evidence" value="ECO:0007669"/>
    <property type="project" value="UniProtKB-ARBA"/>
</dbReference>
<evidence type="ECO:0000256" key="1">
    <source>
        <dbReference type="ARBA" id="ARBA00022723"/>
    </source>
</evidence>
<dbReference type="Pfam" id="PF00856">
    <property type="entry name" value="SET"/>
    <property type="match status" value="1"/>
</dbReference>
<dbReference type="InterPro" id="IPR002893">
    <property type="entry name" value="Znf_MYND"/>
</dbReference>
<dbReference type="GO" id="GO:0008276">
    <property type="term" value="F:protein methyltransferase activity"/>
    <property type="evidence" value="ECO:0007669"/>
    <property type="project" value="UniProtKB-ARBA"/>
</dbReference>
<protein>
    <recommendedName>
        <fullName evidence="9">Protein msta</fullName>
    </recommendedName>
</protein>
<dbReference type="SUPFAM" id="SSF82199">
    <property type="entry name" value="SET domain"/>
    <property type="match status" value="1"/>
</dbReference>
<dbReference type="InterPro" id="IPR001214">
    <property type="entry name" value="SET_dom"/>
</dbReference>
<evidence type="ECO:0000256" key="2">
    <source>
        <dbReference type="ARBA" id="ARBA00022771"/>
    </source>
</evidence>
<dbReference type="PANTHER" id="PTHR46455:SF1">
    <property type="entry name" value="SET AND MYND DOMAIN CONTAINING, ARTHROPOD-SPECIFIC, MEMBER 2"/>
    <property type="match status" value="1"/>
</dbReference>
<accession>A0AAV2PVX7</accession>
<evidence type="ECO:0000259" key="6">
    <source>
        <dbReference type="PROSITE" id="PS50865"/>
    </source>
</evidence>
<gene>
    <name evidence="7" type="ORF">MNOR_LOCUS5334</name>
</gene>
<dbReference type="GO" id="GO:0008757">
    <property type="term" value="F:S-adenosylmethionine-dependent methyltransferase activity"/>
    <property type="evidence" value="ECO:0007669"/>
    <property type="project" value="UniProtKB-ARBA"/>
</dbReference>
<dbReference type="PROSITE" id="PS50865">
    <property type="entry name" value="ZF_MYND_2"/>
    <property type="match status" value="1"/>
</dbReference>
<keyword evidence="2 4" id="KW-0863">Zinc-finger</keyword>
<dbReference type="Gene3D" id="1.10.220.160">
    <property type="match status" value="1"/>
</dbReference>
<proteinExistence type="predicted"/>
<dbReference type="Pfam" id="PF01753">
    <property type="entry name" value="zf-MYND"/>
    <property type="match status" value="1"/>
</dbReference>
<reference evidence="7 8" key="1">
    <citation type="submission" date="2024-05" db="EMBL/GenBank/DDBJ databases">
        <authorList>
            <person name="Wallberg A."/>
        </authorList>
    </citation>
    <scope>NUCLEOTIDE SEQUENCE [LARGE SCALE GENOMIC DNA]</scope>
</reference>
<feature type="domain" description="MYND-type" evidence="6">
    <location>
        <begin position="53"/>
        <end position="89"/>
    </location>
</feature>
<name>A0AAV2PVX7_MEGNR</name>